<dbReference type="PANTHER" id="PTHR33217">
    <property type="entry name" value="TRANSPOSASE FOR INSERTION SEQUENCE ELEMENT IS1081"/>
    <property type="match status" value="1"/>
</dbReference>
<dbReference type="Pfam" id="PF00872">
    <property type="entry name" value="Transposase_mut"/>
    <property type="match status" value="1"/>
</dbReference>
<keyword evidence="4 6" id="KW-0238">DNA-binding</keyword>
<accession>G8LV00</accession>
<dbReference type="HOGENOM" id="CLU_036805_2_0_9"/>
<evidence type="ECO:0000313" key="7">
    <source>
        <dbReference type="EMBL" id="AEV69577.1"/>
    </source>
</evidence>
<evidence type="ECO:0000256" key="6">
    <source>
        <dbReference type="RuleBase" id="RU365089"/>
    </source>
</evidence>
<dbReference type="GO" id="GO:0003677">
    <property type="term" value="F:DNA binding"/>
    <property type="evidence" value="ECO:0007669"/>
    <property type="project" value="UniProtKB-UniRule"/>
</dbReference>
<dbReference type="RefSeq" id="WP_014256122.1">
    <property type="nucleotide sequence ID" value="NC_016627.1"/>
</dbReference>
<evidence type="ECO:0000256" key="2">
    <source>
        <dbReference type="ARBA" id="ARBA00010961"/>
    </source>
</evidence>
<comment type="function">
    <text evidence="1 6">Required for the transposition of the insertion element.</text>
</comment>
<evidence type="ECO:0000256" key="4">
    <source>
        <dbReference type="ARBA" id="ARBA00023125"/>
    </source>
</evidence>
<evidence type="ECO:0000313" key="8">
    <source>
        <dbReference type="Proteomes" id="UP000005435"/>
    </source>
</evidence>
<dbReference type="PROSITE" id="PS01007">
    <property type="entry name" value="TRANSPOSASE_MUTATOR"/>
    <property type="match status" value="1"/>
</dbReference>
<dbReference type="InterPro" id="IPR001207">
    <property type="entry name" value="Transposase_mutator"/>
</dbReference>
<reference evidence="7 8" key="2">
    <citation type="journal article" date="2012" name="Stand. Genomic Sci.">
        <title>Complete Genome Sequence of Clostridium clariflavum DSM 19732.</title>
        <authorList>
            <person name="Izquierdo J.A."/>
            <person name="Goodwin L."/>
            <person name="Davenport K.W."/>
            <person name="Teshima H."/>
            <person name="Bruce D."/>
            <person name="Detter C."/>
            <person name="Tapia R."/>
            <person name="Han S."/>
            <person name="Land M."/>
            <person name="Hauser L."/>
            <person name="Jeffries C.D."/>
            <person name="Han J."/>
            <person name="Pitluck S."/>
            <person name="Nolan M."/>
            <person name="Chen A."/>
            <person name="Huntemann M."/>
            <person name="Mavromatis K."/>
            <person name="Mikhailova N."/>
            <person name="Liolios K."/>
            <person name="Woyke T."/>
            <person name="Lynd L.R."/>
        </authorList>
    </citation>
    <scope>NUCLEOTIDE SEQUENCE [LARGE SCALE GENOMIC DNA]</scope>
    <source>
        <strain evidence="8">DSM 19732 / NBRC 101661 / EBR45</strain>
    </source>
</reference>
<organism evidence="7 8">
    <name type="scientific">Acetivibrio clariflavus (strain DSM 19732 / NBRC 101661 / EBR45)</name>
    <name type="common">Clostridium clariflavum</name>
    <dbReference type="NCBI Taxonomy" id="720554"/>
    <lineage>
        <taxon>Bacteria</taxon>
        <taxon>Bacillati</taxon>
        <taxon>Bacillota</taxon>
        <taxon>Clostridia</taxon>
        <taxon>Eubacteriales</taxon>
        <taxon>Oscillospiraceae</taxon>
        <taxon>Acetivibrio</taxon>
    </lineage>
</organism>
<dbReference type="OrthoDB" id="9779930at2"/>
<dbReference type="Proteomes" id="UP000005435">
    <property type="component" value="Chromosome"/>
</dbReference>
<protein>
    <recommendedName>
        <fullName evidence="6">Mutator family transposase</fullName>
    </recommendedName>
</protein>
<dbReference type="GO" id="GO:0004803">
    <property type="term" value="F:transposase activity"/>
    <property type="evidence" value="ECO:0007669"/>
    <property type="project" value="UniProtKB-UniRule"/>
</dbReference>
<evidence type="ECO:0000256" key="1">
    <source>
        <dbReference type="ARBA" id="ARBA00002190"/>
    </source>
</evidence>
<sequence length="408" mass="47769">MSTLTKEHIKQLVRENNFQSVSDVNAYLKDIFKDIIQELLEAELEAELGYAKDDVANKNTDNSRNGYTPKKIKSEFGEIDIQVPRDRKGEFQPKIIPKYQRNVSGIEEKVIALYARGMSTRDISQQIEELYGFSLSPEMVSKITDRIAPEIKEWQQRPLEPIYSFVFMDAIHYKVKDNGRIINRAAYVVLGVTIDGYKDILGIWIGDNESSKFWLGVLNDLKNRGVQDVLIFCVDGLTGLKEAINAAYPKSEVQRCIIHQLRNSFKYVPYKDLKAFSNDFKNVYKAINEEVALEKFYELKEKWGKSYPFAIRSWENNWDVLSPFYKFPEEIRKIIYTTNVIEGLHRQYRKVTKSKTMFPSDDSLEKMLYMDMASKNVIKKWTQRYKNWDRVLNQLIIQYPGRLDNYVS</sequence>
<comment type="similarity">
    <text evidence="2 6">Belongs to the transposase mutator family.</text>
</comment>
<keyword evidence="6" id="KW-0814">Transposable element</keyword>
<evidence type="ECO:0000256" key="5">
    <source>
        <dbReference type="ARBA" id="ARBA00023172"/>
    </source>
</evidence>
<dbReference type="AlphaFoldDB" id="G8LV00"/>
<name>G8LV00_ACECE</name>
<dbReference type="GO" id="GO:0006313">
    <property type="term" value="P:DNA transposition"/>
    <property type="evidence" value="ECO:0007669"/>
    <property type="project" value="UniProtKB-UniRule"/>
</dbReference>
<dbReference type="eggNOG" id="COG3328">
    <property type="taxonomic scope" value="Bacteria"/>
</dbReference>
<evidence type="ECO:0000256" key="3">
    <source>
        <dbReference type="ARBA" id="ARBA00022578"/>
    </source>
</evidence>
<keyword evidence="5 6" id="KW-0233">DNA recombination</keyword>
<dbReference type="NCBIfam" id="NF033543">
    <property type="entry name" value="transpos_IS256"/>
    <property type="match status" value="1"/>
</dbReference>
<dbReference type="KEGG" id="ccl:Clocl_3044"/>
<gene>
    <name evidence="7" type="ordered locus">Clocl_3044</name>
</gene>
<proteinExistence type="inferred from homology"/>
<keyword evidence="3 6" id="KW-0815">Transposition</keyword>
<dbReference type="PANTHER" id="PTHR33217:SF8">
    <property type="entry name" value="MUTATOR FAMILY TRANSPOSASE"/>
    <property type="match status" value="1"/>
</dbReference>
<dbReference type="EMBL" id="CP003065">
    <property type="protein sequence ID" value="AEV69577.1"/>
    <property type="molecule type" value="Genomic_DNA"/>
</dbReference>
<keyword evidence="8" id="KW-1185">Reference proteome</keyword>
<reference evidence="8" key="1">
    <citation type="submission" date="2011-12" db="EMBL/GenBank/DDBJ databases">
        <title>Complete sequence of Clostridium clariflavum DSM 19732.</title>
        <authorList>
            <consortium name="US DOE Joint Genome Institute"/>
            <person name="Lucas S."/>
            <person name="Han J."/>
            <person name="Lapidus A."/>
            <person name="Cheng J.-F."/>
            <person name="Goodwin L."/>
            <person name="Pitluck S."/>
            <person name="Peters L."/>
            <person name="Teshima H."/>
            <person name="Detter J.C."/>
            <person name="Han C."/>
            <person name="Tapia R."/>
            <person name="Land M."/>
            <person name="Hauser L."/>
            <person name="Kyrpides N."/>
            <person name="Ivanova N."/>
            <person name="Pagani I."/>
            <person name="Kitzmiller T."/>
            <person name="Lynd L."/>
            <person name="Izquierdo J."/>
            <person name="Woyke T."/>
        </authorList>
    </citation>
    <scope>NUCLEOTIDE SEQUENCE [LARGE SCALE GENOMIC DNA]</scope>
    <source>
        <strain evidence="8">DSM 19732 / NBRC 101661 / EBR45</strain>
    </source>
</reference>